<protein>
    <submittedName>
        <fullName evidence="2">Uncharacterized protein</fullName>
    </submittedName>
</protein>
<feature type="region of interest" description="Disordered" evidence="1">
    <location>
        <begin position="1"/>
        <end position="83"/>
    </location>
</feature>
<feature type="compositionally biased region" description="Low complexity" evidence="1">
    <location>
        <begin position="1"/>
        <end position="10"/>
    </location>
</feature>
<dbReference type="Proteomes" id="UP000050424">
    <property type="component" value="Unassembled WGS sequence"/>
</dbReference>
<dbReference type="AlphaFoldDB" id="A0A0N8H763"/>
<evidence type="ECO:0000256" key="1">
    <source>
        <dbReference type="SAM" id="MobiDB-lite"/>
    </source>
</evidence>
<feature type="compositionally biased region" description="Polar residues" evidence="1">
    <location>
        <begin position="39"/>
        <end position="48"/>
    </location>
</feature>
<feature type="compositionally biased region" description="Low complexity" evidence="1">
    <location>
        <begin position="69"/>
        <end position="83"/>
    </location>
</feature>
<keyword evidence="3" id="KW-1185">Reference proteome</keyword>
<dbReference type="OrthoDB" id="10505969at2759"/>
<organism evidence="2 3">
    <name type="scientific">Neonectria ditissima</name>
    <dbReference type="NCBI Taxonomy" id="78410"/>
    <lineage>
        <taxon>Eukaryota</taxon>
        <taxon>Fungi</taxon>
        <taxon>Dikarya</taxon>
        <taxon>Ascomycota</taxon>
        <taxon>Pezizomycotina</taxon>
        <taxon>Sordariomycetes</taxon>
        <taxon>Hypocreomycetidae</taxon>
        <taxon>Hypocreales</taxon>
        <taxon>Nectriaceae</taxon>
        <taxon>Neonectria</taxon>
    </lineage>
</organism>
<evidence type="ECO:0000313" key="2">
    <source>
        <dbReference type="EMBL" id="KPM40892.1"/>
    </source>
</evidence>
<feature type="non-terminal residue" evidence="2">
    <location>
        <position position="83"/>
    </location>
</feature>
<comment type="caution">
    <text evidence="2">The sequence shown here is derived from an EMBL/GenBank/DDBJ whole genome shotgun (WGS) entry which is preliminary data.</text>
</comment>
<proteinExistence type="predicted"/>
<accession>A0A0N8H763</accession>
<reference evidence="2 3" key="1">
    <citation type="submission" date="2015-09" db="EMBL/GenBank/DDBJ databases">
        <title>Draft genome of a European isolate of the apple canker pathogen Neonectria ditissima.</title>
        <authorList>
            <person name="Gomez-Cortecero A."/>
            <person name="Harrison R.J."/>
            <person name="Armitage A.D."/>
        </authorList>
    </citation>
    <scope>NUCLEOTIDE SEQUENCE [LARGE SCALE GENOMIC DNA]</scope>
    <source>
        <strain evidence="2 3">R09/05</strain>
    </source>
</reference>
<evidence type="ECO:0000313" key="3">
    <source>
        <dbReference type="Proteomes" id="UP000050424"/>
    </source>
</evidence>
<sequence length="83" mass="8743">MRRSTSSSSSETVNEKPPIPPPTTTDGEKSDPRPYSMQRIPSQNNETDANIYPEPANAVQADLERGGLATPEPAKPGAAPAAP</sequence>
<gene>
    <name evidence="2" type="ORF">AK830_g5629</name>
</gene>
<name>A0A0N8H763_9HYPO</name>
<dbReference type="EMBL" id="LKCW01000074">
    <property type="protein sequence ID" value="KPM40892.1"/>
    <property type="molecule type" value="Genomic_DNA"/>
</dbReference>